<dbReference type="EMBL" id="ML976030">
    <property type="protein sequence ID" value="KAF1942886.1"/>
    <property type="molecule type" value="Genomic_DNA"/>
</dbReference>
<reference evidence="1" key="1">
    <citation type="journal article" date="2020" name="Stud. Mycol.">
        <title>101 Dothideomycetes genomes: a test case for predicting lifestyles and emergence of pathogens.</title>
        <authorList>
            <person name="Haridas S."/>
            <person name="Albert R."/>
            <person name="Binder M."/>
            <person name="Bloem J."/>
            <person name="Labutti K."/>
            <person name="Salamov A."/>
            <person name="Andreopoulos B."/>
            <person name="Baker S."/>
            <person name="Barry K."/>
            <person name="Bills G."/>
            <person name="Bluhm B."/>
            <person name="Cannon C."/>
            <person name="Castanera R."/>
            <person name="Culley D."/>
            <person name="Daum C."/>
            <person name="Ezra D."/>
            <person name="Gonzalez J."/>
            <person name="Henrissat B."/>
            <person name="Kuo A."/>
            <person name="Liang C."/>
            <person name="Lipzen A."/>
            <person name="Lutzoni F."/>
            <person name="Magnuson J."/>
            <person name="Mondo S."/>
            <person name="Nolan M."/>
            <person name="Ohm R."/>
            <person name="Pangilinan J."/>
            <person name="Park H.-J."/>
            <person name="Ramirez L."/>
            <person name="Alfaro M."/>
            <person name="Sun H."/>
            <person name="Tritt A."/>
            <person name="Yoshinaga Y."/>
            <person name="Zwiers L.-H."/>
            <person name="Turgeon B."/>
            <person name="Goodwin S."/>
            <person name="Spatafora J."/>
            <person name="Crous P."/>
            <person name="Grigoriev I."/>
        </authorList>
    </citation>
    <scope>NUCLEOTIDE SEQUENCE</scope>
    <source>
        <strain evidence="1">CBS 161.51</strain>
    </source>
</reference>
<protein>
    <recommendedName>
        <fullName evidence="3">RRM domain-containing protein</fullName>
    </recommendedName>
</protein>
<proteinExistence type="predicted"/>
<feature type="non-terminal residue" evidence="1">
    <location>
        <position position="1"/>
    </location>
</feature>
<organism evidence="1 2">
    <name type="scientific">Clathrospora elynae</name>
    <dbReference type="NCBI Taxonomy" id="706981"/>
    <lineage>
        <taxon>Eukaryota</taxon>
        <taxon>Fungi</taxon>
        <taxon>Dikarya</taxon>
        <taxon>Ascomycota</taxon>
        <taxon>Pezizomycotina</taxon>
        <taxon>Dothideomycetes</taxon>
        <taxon>Pleosporomycetidae</taxon>
        <taxon>Pleosporales</taxon>
        <taxon>Diademaceae</taxon>
        <taxon>Clathrospora</taxon>
    </lineage>
</organism>
<dbReference type="OrthoDB" id="3788178at2759"/>
<dbReference type="Proteomes" id="UP000800038">
    <property type="component" value="Unassembled WGS sequence"/>
</dbReference>
<dbReference type="AlphaFoldDB" id="A0A6A5SWE3"/>
<name>A0A6A5SWE3_9PLEO</name>
<dbReference type="InterPro" id="IPR035979">
    <property type="entry name" value="RBD_domain_sf"/>
</dbReference>
<sequence>LENQEIWESVTYFNAALPIQPWYKVAIHNIPTSFYTNESLATLKSEISTFNKGFEIVGNPYWLTKEDRRREQQTGSVCIAFATEQEAQRAIHNKLYLLGISVKVEKMHSTPASTQCQNCQCFGHTEERCSNGIAYKICAEPHLTRLHRCNTCSTKGRTCLHTVPVCVNCKGAHTADNRL</sequence>
<evidence type="ECO:0000313" key="1">
    <source>
        <dbReference type="EMBL" id="KAF1942886.1"/>
    </source>
</evidence>
<keyword evidence="2" id="KW-1185">Reference proteome</keyword>
<evidence type="ECO:0008006" key="3">
    <source>
        <dbReference type="Google" id="ProtNLM"/>
    </source>
</evidence>
<dbReference type="GO" id="GO:0003676">
    <property type="term" value="F:nucleic acid binding"/>
    <property type="evidence" value="ECO:0007669"/>
    <property type="project" value="InterPro"/>
</dbReference>
<dbReference type="SUPFAM" id="SSF54928">
    <property type="entry name" value="RNA-binding domain, RBD"/>
    <property type="match status" value="1"/>
</dbReference>
<feature type="non-terminal residue" evidence="1">
    <location>
        <position position="179"/>
    </location>
</feature>
<evidence type="ECO:0000313" key="2">
    <source>
        <dbReference type="Proteomes" id="UP000800038"/>
    </source>
</evidence>
<gene>
    <name evidence="1" type="ORF">EJ02DRAFT_301342</name>
</gene>
<accession>A0A6A5SWE3</accession>